<comment type="caution">
    <text evidence="1">The sequence shown here is derived from an EMBL/GenBank/DDBJ whole genome shotgun (WGS) entry which is preliminary data.</text>
</comment>
<sequence length="168" mass="19074">MSCSEFRIFAFWHHSLKKAKFCMKITRTVIEESSDLPKNQKHYRINSSGEKEPGFGQGFVLLFWTSGRTSAPALLNPALGVGSPRQRDRPAWGRTWDALNNDQEEQKRGETFSEDLPNKNLSFRACAPATRRPVCDLAPTGGKTCAVIVRKRIKDLKFTRESQEVRCV</sequence>
<gene>
    <name evidence="1" type="ORF">JTE90_010718</name>
</gene>
<dbReference type="AlphaFoldDB" id="A0AAV6UNB3"/>
<organism evidence="1 2">
    <name type="scientific">Oedothorax gibbosus</name>
    <dbReference type="NCBI Taxonomy" id="931172"/>
    <lineage>
        <taxon>Eukaryota</taxon>
        <taxon>Metazoa</taxon>
        <taxon>Ecdysozoa</taxon>
        <taxon>Arthropoda</taxon>
        <taxon>Chelicerata</taxon>
        <taxon>Arachnida</taxon>
        <taxon>Araneae</taxon>
        <taxon>Araneomorphae</taxon>
        <taxon>Entelegynae</taxon>
        <taxon>Araneoidea</taxon>
        <taxon>Linyphiidae</taxon>
        <taxon>Erigoninae</taxon>
        <taxon>Oedothorax</taxon>
    </lineage>
</organism>
<protein>
    <submittedName>
        <fullName evidence="1">Uncharacterized protein</fullName>
    </submittedName>
</protein>
<name>A0AAV6UNB3_9ARAC</name>
<reference evidence="1 2" key="1">
    <citation type="journal article" date="2022" name="Nat. Ecol. Evol.">
        <title>A masculinizing supergene underlies an exaggerated male reproductive morph in a spider.</title>
        <authorList>
            <person name="Hendrickx F."/>
            <person name="De Corte Z."/>
            <person name="Sonet G."/>
            <person name="Van Belleghem S.M."/>
            <person name="Kostlbacher S."/>
            <person name="Vangestel C."/>
        </authorList>
    </citation>
    <scope>NUCLEOTIDE SEQUENCE [LARGE SCALE GENOMIC DNA]</scope>
    <source>
        <strain evidence="1">W744_W776</strain>
    </source>
</reference>
<dbReference type="EMBL" id="JAFNEN010000320">
    <property type="protein sequence ID" value="KAG8185932.1"/>
    <property type="molecule type" value="Genomic_DNA"/>
</dbReference>
<evidence type="ECO:0000313" key="2">
    <source>
        <dbReference type="Proteomes" id="UP000827092"/>
    </source>
</evidence>
<evidence type="ECO:0000313" key="1">
    <source>
        <dbReference type="EMBL" id="KAG8185932.1"/>
    </source>
</evidence>
<keyword evidence="2" id="KW-1185">Reference proteome</keyword>
<accession>A0AAV6UNB3</accession>
<dbReference type="Proteomes" id="UP000827092">
    <property type="component" value="Unassembled WGS sequence"/>
</dbReference>
<proteinExistence type="predicted"/>